<dbReference type="Proteomes" id="UP000037288">
    <property type="component" value="Unassembled WGS sequence"/>
</dbReference>
<dbReference type="InterPro" id="IPR006311">
    <property type="entry name" value="TAT_signal"/>
</dbReference>
<dbReference type="STRING" id="1678637.AC230_23725"/>
<reference evidence="10" key="1">
    <citation type="submission" date="2015-07" db="EMBL/GenBank/DDBJ databases">
        <title>Draft genome sequence of Streptomyces sp. CMAA 1322, a bacterium isolated from Caatinga biome, from dry forest semiarid of Brazil.</title>
        <authorList>
            <person name="Santos S.N."/>
            <person name="Gacesa R."/>
            <person name="Taketani R.G."/>
            <person name="Long P.F."/>
            <person name="Melo I.S."/>
        </authorList>
    </citation>
    <scope>NUCLEOTIDE SEQUENCE [LARGE SCALE GENOMIC DNA]</scope>
    <source>
        <strain evidence="10">CMAA 1322</strain>
    </source>
</reference>
<keyword evidence="6" id="KW-0732">Signal</keyword>
<keyword evidence="4" id="KW-0862">Zinc</keyword>
<dbReference type="PATRIC" id="fig|1678637.3.peg.5082"/>
<feature type="chain" id="PRO_5038806700" evidence="6">
    <location>
        <begin position="36"/>
        <end position="871"/>
    </location>
</feature>
<dbReference type="Gene3D" id="1.10.390.10">
    <property type="entry name" value="Neutral Protease Domain 2"/>
    <property type="match status" value="1"/>
</dbReference>
<evidence type="ECO:0000256" key="2">
    <source>
        <dbReference type="ARBA" id="ARBA00022723"/>
    </source>
</evidence>
<feature type="signal peptide" evidence="6">
    <location>
        <begin position="1"/>
        <end position="35"/>
    </location>
</feature>
<protein>
    <submittedName>
        <fullName evidence="9">Uncharacterized protein</fullName>
    </submittedName>
</protein>
<dbReference type="InterPro" id="IPR001570">
    <property type="entry name" value="Peptidase_M4_C_domain"/>
</dbReference>
<dbReference type="Gene3D" id="2.120.10.30">
    <property type="entry name" value="TolB, C-terminal domain"/>
    <property type="match status" value="1"/>
</dbReference>
<keyword evidence="2" id="KW-0479">Metal-binding</keyword>
<evidence type="ECO:0000259" key="8">
    <source>
        <dbReference type="Pfam" id="PF02868"/>
    </source>
</evidence>
<sequence length="871" mass="90254">MHTSGRRRSRVRRRLAGAAALLGAAALVVSAVPAAADTAEPDTAAVRYLAAEKGRPERDFTVVGSAGGTVRVQQRHRGVDVLGGQYVVRMGRGRTVTGTSGRYFGGLTVGTEPEIDAGTAVARAVEAVRKGDEELTGTDRGLVVLPRGAGVLTRHVTVRGTRTPVLYEVYVEARSGYPVLRYSGIRTFGGQRAAGQRAAGQRAAVQPAAGRPGAAAATARGSGVRLDGRTVELGVERDEARDAYVLRDRSRLSGGGAVTTWDAKGRYVWELAGERPEGVREFGSPTPAFGAAATEAGAVDAHWGAGKVVDYYRDVLGRNGVDGRGGDVDSVVGLGRDSYAESLWDGTKVIYQGGAGRRVGAAALDVVGQQLTYGVIGSTAGLVPVGQSGALETAIADYFGKAVETDVSGRPMDAPDSGLMGASLCPGESPRACAARDLDDGRTTSKSFLGVTIATDNGGAHLNSTIFSGALWDMRKDLDHALADRIVYRALTAYLTPLDGFTEGRNAVLAAARELGAGPAHLRAVERAFDAHGIVPGWETAIGVDSDPLLGRVATDGRSAPGAGGGWWAASASDENGSEPYSVWAGRLDGTGERKLVSPNDGRYQVDPVTDGKTVVWKAYRGRAIDVLARPLAGGPVRTLYTWARTEGSLGSLGVDGRTVVFSTRAYKTPGRVVYVRMGEADPVVVRPAAPGRWASTESPSAGNGRIAYVDCSGGRCDLKLVDPASGRTSTVTGTDGGSPGTALTSRYVYWLGRPDWGSGLAAVRRADLDGTGVVDISPATGKDALAAGHLTASEDAVTVGAAAAPGATGHEALGKVWQFAPDGSRRDRVSCNRGEQLLPAAAGGRRVVWLDATTGSTDLVTRARPAGRCA</sequence>
<dbReference type="AlphaFoldDB" id="A0A0K9X8N4"/>
<keyword evidence="10" id="KW-1185">Reference proteome</keyword>
<evidence type="ECO:0000259" key="7">
    <source>
        <dbReference type="Pfam" id="PF01447"/>
    </source>
</evidence>
<dbReference type="InterPro" id="IPR011042">
    <property type="entry name" value="6-blade_b-propeller_TolB-like"/>
</dbReference>
<dbReference type="PROSITE" id="PS51318">
    <property type="entry name" value="TAT"/>
    <property type="match status" value="1"/>
</dbReference>
<dbReference type="InterPro" id="IPR013856">
    <property type="entry name" value="Peptidase_M4_domain"/>
</dbReference>
<dbReference type="PANTHER" id="PTHR33794:SF1">
    <property type="entry name" value="BACILLOLYSIN"/>
    <property type="match status" value="1"/>
</dbReference>
<keyword evidence="5" id="KW-0482">Metalloprotease</keyword>
<evidence type="ECO:0000256" key="4">
    <source>
        <dbReference type="ARBA" id="ARBA00022833"/>
    </source>
</evidence>
<evidence type="ECO:0000256" key="1">
    <source>
        <dbReference type="ARBA" id="ARBA00022670"/>
    </source>
</evidence>
<dbReference type="InterPro" id="IPR027268">
    <property type="entry name" value="Peptidase_M4/M1_CTD_sf"/>
</dbReference>
<feature type="domain" description="Peptidase M4" evidence="7">
    <location>
        <begin position="221"/>
        <end position="376"/>
    </location>
</feature>
<dbReference type="Pfam" id="PF02868">
    <property type="entry name" value="Peptidase_M4_C"/>
    <property type="match status" value="1"/>
</dbReference>
<dbReference type="GO" id="GO:0004222">
    <property type="term" value="F:metalloendopeptidase activity"/>
    <property type="evidence" value="ECO:0007669"/>
    <property type="project" value="InterPro"/>
</dbReference>
<dbReference type="GO" id="GO:0006508">
    <property type="term" value="P:proteolysis"/>
    <property type="evidence" value="ECO:0007669"/>
    <property type="project" value="UniProtKB-KW"/>
</dbReference>
<comment type="caution">
    <text evidence="9">The sequence shown here is derived from an EMBL/GenBank/DDBJ whole genome shotgun (WGS) entry which is preliminary data.</text>
</comment>
<keyword evidence="3" id="KW-0378">Hydrolase</keyword>
<evidence type="ECO:0000313" key="9">
    <source>
        <dbReference type="EMBL" id="KNB49785.1"/>
    </source>
</evidence>
<dbReference type="Gene3D" id="3.10.170.10">
    <property type="match status" value="1"/>
</dbReference>
<evidence type="ECO:0000256" key="3">
    <source>
        <dbReference type="ARBA" id="ARBA00022801"/>
    </source>
</evidence>
<evidence type="ECO:0000313" key="10">
    <source>
        <dbReference type="Proteomes" id="UP000037288"/>
    </source>
</evidence>
<evidence type="ECO:0000256" key="6">
    <source>
        <dbReference type="SAM" id="SignalP"/>
    </source>
</evidence>
<dbReference type="InterPro" id="IPR050728">
    <property type="entry name" value="Zinc_Metalloprotease_M4"/>
</dbReference>
<evidence type="ECO:0000256" key="5">
    <source>
        <dbReference type="ARBA" id="ARBA00023049"/>
    </source>
</evidence>
<gene>
    <name evidence="9" type="ORF">AC230_23725</name>
</gene>
<dbReference type="Pfam" id="PF01447">
    <property type="entry name" value="Peptidase_M4"/>
    <property type="match status" value="1"/>
</dbReference>
<accession>A0A0K9X8N4</accession>
<dbReference type="SUPFAM" id="SSF55486">
    <property type="entry name" value="Metalloproteases ('zincins'), catalytic domain"/>
    <property type="match status" value="1"/>
</dbReference>
<dbReference type="PANTHER" id="PTHR33794">
    <property type="entry name" value="BACILLOLYSIN"/>
    <property type="match status" value="1"/>
</dbReference>
<organism evidence="9 10">
    <name type="scientific">Streptomyces caatingaensis</name>
    <dbReference type="NCBI Taxonomy" id="1678637"/>
    <lineage>
        <taxon>Bacteria</taxon>
        <taxon>Bacillati</taxon>
        <taxon>Actinomycetota</taxon>
        <taxon>Actinomycetes</taxon>
        <taxon>Kitasatosporales</taxon>
        <taxon>Streptomycetaceae</taxon>
        <taxon>Streptomyces</taxon>
    </lineage>
</organism>
<dbReference type="OrthoDB" id="291295at2"/>
<keyword evidence="1" id="KW-0645">Protease</keyword>
<dbReference type="GO" id="GO:0046872">
    <property type="term" value="F:metal ion binding"/>
    <property type="evidence" value="ECO:0007669"/>
    <property type="project" value="UniProtKB-KW"/>
</dbReference>
<dbReference type="EMBL" id="LFXA01000017">
    <property type="protein sequence ID" value="KNB49785.1"/>
    <property type="molecule type" value="Genomic_DNA"/>
</dbReference>
<proteinExistence type="predicted"/>
<name>A0A0K9X8N4_9ACTN</name>
<dbReference type="SUPFAM" id="SSF69304">
    <property type="entry name" value="Tricorn protease N-terminal domain"/>
    <property type="match status" value="1"/>
</dbReference>
<feature type="domain" description="Peptidase M4 C-terminal" evidence="8">
    <location>
        <begin position="380"/>
        <end position="534"/>
    </location>
</feature>